<proteinExistence type="predicted"/>
<organism evidence="1 2">
    <name type="scientific">Anopheles gambiae</name>
    <name type="common">African malaria mosquito</name>
    <dbReference type="NCBI Taxonomy" id="7165"/>
    <lineage>
        <taxon>Eukaryota</taxon>
        <taxon>Metazoa</taxon>
        <taxon>Ecdysozoa</taxon>
        <taxon>Arthropoda</taxon>
        <taxon>Hexapoda</taxon>
        <taxon>Insecta</taxon>
        <taxon>Pterygota</taxon>
        <taxon>Neoptera</taxon>
        <taxon>Endopterygota</taxon>
        <taxon>Diptera</taxon>
        <taxon>Nematocera</taxon>
        <taxon>Culicoidea</taxon>
        <taxon>Culicidae</taxon>
        <taxon>Anophelinae</taxon>
        <taxon>Anopheles</taxon>
    </lineage>
</organism>
<reference evidence="1 2" key="2">
    <citation type="journal article" date="2004" name="Trends Parasitol.">
        <title>The Anopheles gambiae genome: an update.</title>
        <authorList>
            <person name="Mongin E."/>
            <person name="Louis C."/>
            <person name="Holt R.A."/>
            <person name="Birney E."/>
            <person name="Collins F.H."/>
        </authorList>
    </citation>
    <scope>NUCLEOTIDE SEQUENCE [LARGE SCALE GENOMIC DNA]</scope>
    <source>
        <strain evidence="1 2">PEST</strain>
    </source>
</reference>
<accession>A0ABK8G5U3</accession>
<dbReference type="EMBL" id="AAAB01008963">
    <property type="status" value="NOT_ANNOTATED_CDS"/>
    <property type="molecule type" value="Genomic_DNA"/>
</dbReference>
<evidence type="ECO:0000313" key="2">
    <source>
        <dbReference type="Proteomes" id="UP000007062"/>
    </source>
</evidence>
<evidence type="ECO:0000313" key="1">
    <source>
        <dbReference type="EnsemblMetazoa" id="AGAP029432.P370"/>
    </source>
</evidence>
<keyword evidence="2" id="KW-1185">Reference proteome</keyword>
<dbReference type="Proteomes" id="UP000007062">
    <property type="component" value="Chromosome X"/>
</dbReference>
<dbReference type="EnsemblMetazoa" id="AGAP029432.R370">
    <property type="protein sequence ID" value="AGAP029432.P370"/>
    <property type="gene ID" value="AGAP029432"/>
</dbReference>
<protein>
    <submittedName>
        <fullName evidence="1">Uncharacterized protein</fullName>
    </submittedName>
</protein>
<reference evidence="1 2" key="1">
    <citation type="journal article" date="2002" name="Science">
        <title>The genome sequence of the malaria mosquito Anopheles gambiae.</title>
        <authorList>
            <person name="Holt R.A."/>
            <person name="Subramanian G.M."/>
            <person name="Halpern A."/>
            <person name="Sutton G.G."/>
            <person name="Charlab R."/>
            <person name="Nusskern D.R."/>
            <person name="Wincker P."/>
            <person name="Clark A.G."/>
            <person name="Ribeiro J.M."/>
            <person name="Wides R."/>
            <person name="Salzberg S.L."/>
            <person name="Loftus B."/>
            <person name="Yandell M."/>
            <person name="Majoros W.H."/>
            <person name="Rusch D.B."/>
            <person name="Lai Z."/>
            <person name="Kraft C.L."/>
            <person name="Abril J.F."/>
            <person name="Anthouard V."/>
            <person name="Arensburger P."/>
            <person name="Atkinson P.W."/>
            <person name="Baden H."/>
            <person name="de Berardinis V."/>
            <person name="Baldwin D."/>
            <person name="Benes V."/>
            <person name="Biedler J."/>
            <person name="Blass C."/>
            <person name="Bolanos R."/>
            <person name="Boscus D."/>
            <person name="Barnstead M."/>
            <person name="Cai S."/>
            <person name="Center A."/>
            <person name="Chaturverdi K."/>
            <person name="Christophides G.K."/>
            <person name="Chrystal M.A."/>
            <person name="Clamp M."/>
            <person name="Cravchik A."/>
            <person name="Curwen V."/>
            <person name="Dana A."/>
            <person name="Delcher A."/>
            <person name="Dew I."/>
            <person name="Evans C.A."/>
            <person name="Flanigan M."/>
            <person name="Grundschober-Freimoser A."/>
            <person name="Friedli L."/>
            <person name="Gu Z."/>
            <person name="Guan P."/>
            <person name="Guigo R."/>
            <person name="Hillenmeyer M.E."/>
            <person name="Hladun S.L."/>
            <person name="Hogan J.R."/>
            <person name="Hong Y.S."/>
            <person name="Hoover J."/>
            <person name="Jaillon O."/>
            <person name="Ke Z."/>
            <person name="Kodira C."/>
            <person name="Kokoza E."/>
            <person name="Koutsos A."/>
            <person name="Letunic I."/>
            <person name="Levitsky A."/>
            <person name="Liang Y."/>
            <person name="Lin J.J."/>
            <person name="Lobo N.F."/>
            <person name="Lopez J.R."/>
            <person name="Malek J.A."/>
            <person name="McIntosh T.C."/>
            <person name="Meister S."/>
            <person name="Miller J."/>
            <person name="Mobarry C."/>
            <person name="Mongin E."/>
            <person name="Murphy S.D."/>
            <person name="O'Brochta D.A."/>
            <person name="Pfannkoch C."/>
            <person name="Qi R."/>
            <person name="Regier M.A."/>
            <person name="Remington K."/>
            <person name="Shao H."/>
            <person name="Sharakhova M.V."/>
            <person name="Sitter C.D."/>
            <person name="Shetty J."/>
            <person name="Smith T.J."/>
            <person name="Strong R."/>
            <person name="Sun J."/>
            <person name="Thomasova D."/>
            <person name="Ton L.Q."/>
            <person name="Topalis P."/>
            <person name="Tu Z."/>
            <person name="Unger M.F."/>
            <person name="Walenz B."/>
            <person name="Wang A."/>
            <person name="Wang J."/>
            <person name="Wang M."/>
            <person name="Wang X."/>
            <person name="Woodford K.J."/>
            <person name="Wortman J.R."/>
            <person name="Wu M."/>
            <person name="Yao A."/>
            <person name="Zdobnov E.M."/>
            <person name="Zhang H."/>
            <person name="Zhao Q."/>
            <person name="Zhao S."/>
            <person name="Zhu S.C."/>
            <person name="Zhimulev I."/>
            <person name="Coluzzi M."/>
            <person name="della Torre A."/>
            <person name="Roth C.W."/>
            <person name="Louis C."/>
            <person name="Kalush F."/>
            <person name="Mural R.J."/>
            <person name="Myers E.W."/>
            <person name="Adams M.D."/>
            <person name="Smith H.O."/>
            <person name="Broder S."/>
            <person name="Gardner M.J."/>
            <person name="Fraser C.M."/>
            <person name="Birney E."/>
            <person name="Bork P."/>
            <person name="Brey P.T."/>
            <person name="Venter J.C."/>
            <person name="Weissenbach J."/>
            <person name="Kafatos F.C."/>
            <person name="Collins F.H."/>
            <person name="Hoffman S.L."/>
        </authorList>
    </citation>
    <scope>NUCLEOTIDE SEQUENCE [LARGE SCALE GENOMIC DNA]</scope>
    <source>
        <strain evidence="1 2">PEST</strain>
    </source>
</reference>
<reference evidence="1" key="3">
    <citation type="submission" date="2025-05" db="UniProtKB">
        <authorList>
            <consortium name="EnsemblMetazoa"/>
        </authorList>
    </citation>
    <scope>IDENTIFICATION</scope>
    <source>
        <strain evidence="1">PEST</strain>
    </source>
</reference>
<name>A0ABK8G5U3_ANOGA</name>
<sequence length="94" mass="10572">MEVRYVQLFASAGSVLQKCSKLSEDTQIRNPQSKHTNPIHLVCTQRISCEGYWKAIKEVGMMLHRARKVPSNNTSKASCILLLASWRLISASII</sequence>